<organism evidence="1 2">
    <name type="scientific">Xenorhabdus kozodoii</name>
    <dbReference type="NCBI Taxonomy" id="351676"/>
    <lineage>
        <taxon>Bacteria</taxon>
        <taxon>Pseudomonadati</taxon>
        <taxon>Pseudomonadota</taxon>
        <taxon>Gammaproteobacteria</taxon>
        <taxon>Enterobacterales</taxon>
        <taxon>Morganellaceae</taxon>
        <taxon>Xenorhabdus</taxon>
    </lineage>
</organism>
<comment type="caution">
    <text evidence="1">The sequence shown here is derived from an EMBL/GenBank/DDBJ whole genome shotgun (WGS) entry which is preliminary data.</text>
</comment>
<reference evidence="1 2" key="1">
    <citation type="journal article" date="2017" name="Nat. Microbiol.">
        <title>Natural product diversity associated with the nematode symbionts Photorhabdus and Xenorhabdus.</title>
        <authorList>
            <person name="Tobias N.J."/>
            <person name="Wolff H."/>
            <person name="Djahanschiri B."/>
            <person name="Grundmann F."/>
            <person name="Kronenwerth M."/>
            <person name="Shi Y.M."/>
            <person name="Simonyi S."/>
            <person name="Grun P."/>
            <person name="Shapiro-Ilan D."/>
            <person name="Pidot S.J."/>
            <person name="Stinear T.P."/>
            <person name="Ebersberger I."/>
            <person name="Bode H.B."/>
        </authorList>
    </citation>
    <scope>NUCLEOTIDE SEQUENCE [LARGE SCALE GENOMIC DNA]</scope>
    <source>
        <strain evidence="1 2">DSM 17907</strain>
    </source>
</reference>
<gene>
    <name evidence="1" type="ORF">Xkoz_01716</name>
</gene>
<accession>A0A2D0LDA2</accession>
<evidence type="ECO:0008006" key="3">
    <source>
        <dbReference type="Google" id="ProtNLM"/>
    </source>
</evidence>
<evidence type="ECO:0000313" key="2">
    <source>
        <dbReference type="Proteomes" id="UP000221101"/>
    </source>
</evidence>
<sequence length="170" mass="19601">MIKWTNTLVQDLARRKCILFLGSGVSMNSVGIDNIRPPSWKNFLEKSMRNLPNANQIKKLIRNEDYLTACELIKLNSSKGEFETLIKECFLTPKYKPAPIHECLFKLDSRIVITPNFDKIYDTYVTTETQGSVVIKNYFDLDIVTFVKDIGRLIIKIHGTADGYKKFNIF</sequence>
<dbReference type="AlphaFoldDB" id="A0A2D0LDA2"/>
<dbReference type="InterPro" id="IPR029035">
    <property type="entry name" value="DHS-like_NAD/FAD-binding_dom"/>
</dbReference>
<dbReference type="Proteomes" id="UP000221101">
    <property type="component" value="Unassembled WGS sequence"/>
</dbReference>
<keyword evidence="2" id="KW-1185">Reference proteome</keyword>
<evidence type="ECO:0000313" key="1">
    <source>
        <dbReference type="EMBL" id="PHM73575.1"/>
    </source>
</evidence>
<dbReference type="SUPFAM" id="SSF52467">
    <property type="entry name" value="DHS-like NAD/FAD-binding domain"/>
    <property type="match status" value="1"/>
</dbReference>
<protein>
    <recommendedName>
        <fullName evidence="3">SIR2-like domain-containing protein</fullName>
    </recommendedName>
</protein>
<dbReference type="RefSeq" id="WP_099141755.1">
    <property type="nucleotide sequence ID" value="NZ_CAWNOR010000002.1"/>
</dbReference>
<dbReference type="EMBL" id="NJCX01000010">
    <property type="protein sequence ID" value="PHM73575.1"/>
    <property type="molecule type" value="Genomic_DNA"/>
</dbReference>
<proteinExistence type="predicted"/>
<name>A0A2D0LDA2_9GAMM</name>